<dbReference type="PANTHER" id="PTHR18964:SF149">
    <property type="entry name" value="BIFUNCTIONAL UDP-N-ACETYLGLUCOSAMINE 2-EPIMERASE_N-ACETYLMANNOSAMINE KINASE"/>
    <property type="match status" value="1"/>
</dbReference>
<keyword evidence="3" id="KW-0859">Xylose metabolism</keyword>
<dbReference type="EMBL" id="JBHUMM010000010">
    <property type="protein sequence ID" value="MFD2671307.1"/>
    <property type="molecule type" value="Genomic_DNA"/>
</dbReference>
<dbReference type="InterPro" id="IPR043129">
    <property type="entry name" value="ATPase_NBD"/>
</dbReference>
<proteinExistence type="inferred from homology"/>
<gene>
    <name evidence="4" type="ORF">ACFSUC_06775</name>
</gene>
<reference evidence="5" key="1">
    <citation type="journal article" date="2019" name="Int. J. Syst. Evol. Microbiol.">
        <title>The Global Catalogue of Microorganisms (GCM) 10K type strain sequencing project: providing services to taxonomists for standard genome sequencing and annotation.</title>
        <authorList>
            <consortium name="The Broad Institute Genomics Platform"/>
            <consortium name="The Broad Institute Genome Sequencing Center for Infectious Disease"/>
            <person name="Wu L."/>
            <person name="Ma J."/>
        </authorList>
    </citation>
    <scope>NUCLEOTIDE SEQUENCE [LARGE SCALE GENOMIC DNA]</scope>
    <source>
        <strain evidence="5">KCTC 33676</strain>
    </source>
</reference>
<dbReference type="SUPFAM" id="SSF46785">
    <property type="entry name" value="Winged helix' DNA-binding domain"/>
    <property type="match status" value="1"/>
</dbReference>
<comment type="function">
    <text evidence="1">Transcriptional repressor of xylose-utilizing enzymes.</text>
</comment>
<dbReference type="InterPro" id="IPR000600">
    <property type="entry name" value="ROK"/>
</dbReference>
<evidence type="ECO:0000256" key="3">
    <source>
        <dbReference type="ARBA" id="ARBA00022629"/>
    </source>
</evidence>
<protein>
    <submittedName>
        <fullName evidence="4">ROK family protein</fullName>
    </submittedName>
</protein>
<evidence type="ECO:0000313" key="5">
    <source>
        <dbReference type="Proteomes" id="UP001597497"/>
    </source>
</evidence>
<evidence type="ECO:0000256" key="2">
    <source>
        <dbReference type="ARBA" id="ARBA00006479"/>
    </source>
</evidence>
<dbReference type="PANTHER" id="PTHR18964">
    <property type="entry name" value="ROK (REPRESSOR, ORF, KINASE) FAMILY"/>
    <property type="match status" value="1"/>
</dbReference>
<name>A0ABW5RB43_9BACL</name>
<dbReference type="Gene3D" id="1.10.10.10">
    <property type="entry name" value="Winged helix-like DNA-binding domain superfamily/Winged helix DNA-binding domain"/>
    <property type="match status" value="1"/>
</dbReference>
<comment type="caution">
    <text evidence="4">The sequence shown here is derived from an EMBL/GenBank/DDBJ whole genome shotgun (WGS) entry which is preliminary data.</text>
</comment>
<evidence type="ECO:0000313" key="4">
    <source>
        <dbReference type="EMBL" id="MFD2671307.1"/>
    </source>
</evidence>
<comment type="similarity">
    <text evidence="2">Belongs to the ROK (NagC/XylR) family.</text>
</comment>
<dbReference type="RefSeq" id="WP_379928761.1">
    <property type="nucleotide sequence ID" value="NZ_JBHUMM010000010.1"/>
</dbReference>
<dbReference type="Proteomes" id="UP001597497">
    <property type="component" value="Unassembled WGS sequence"/>
</dbReference>
<organism evidence="4 5">
    <name type="scientific">Marinicrinis sediminis</name>
    <dbReference type="NCBI Taxonomy" id="1652465"/>
    <lineage>
        <taxon>Bacteria</taxon>
        <taxon>Bacillati</taxon>
        <taxon>Bacillota</taxon>
        <taxon>Bacilli</taxon>
        <taxon>Bacillales</taxon>
        <taxon>Paenibacillaceae</taxon>
    </lineage>
</organism>
<sequence length="415" mass="46484">MIRIEERIANKKAKEIYEILRKQHIVSKQQLLEQSTLTVSTLTRVLEDLHSSGWIEEVGFGDSTGGRRPILYQRTAKQCYAFGLDISRIHTKLVLCDLHYTKYDTQTWAVTTDTSPDILIREVVGRIKVMMEKHQLSHDQILGLGIGGVGPVDRHQGIMMNPIYFPAEGWEHVAITEALEEQLAFPVLLDNGANTALLAEYWCDRESRLDHMLYVHVGTGLRSSVISEGKIVYGAVDMEGAVGQMIIQTDGPPPRDPKGNYGCLDSYVSVYAIEQQARARLKQGRTSVLSQWVKRPEQVQFAHLLQALQKNDEMTKEIFVQAAVYLGIGLANLIHILHPERIILGGPLGNSSTLFFETAVESAKRHCYDHPDYQVDFTRGLLGEEALATGAAILVMNRLTQLPANPQTKEEQAML</sequence>
<keyword evidence="3" id="KW-0119">Carbohydrate metabolism</keyword>
<dbReference type="SUPFAM" id="SSF53067">
    <property type="entry name" value="Actin-like ATPase domain"/>
    <property type="match status" value="1"/>
</dbReference>
<accession>A0ABW5RB43</accession>
<dbReference type="Pfam" id="PF00480">
    <property type="entry name" value="ROK"/>
    <property type="match status" value="1"/>
</dbReference>
<dbReference type="Gene3D" id="3.30.420.40">
    <property type="match status" value="2"/>
</dbReference>
<evidence type="ECO:0000256" key="1">
    <source>
        <dbReference type="ARBA" id="ARBA00002486"/>
    </source>
</evidence>
<dbReference type="InterPro" id="IPR036390">
    <property type="entry name" value="WH_DNA-bd_sf"/>
</dbReference>
<dbReference type="InterPro" id="IPR036388">
    <property type="entry name" value="WH-like_DNA-bd_sf"/>
</dbReference>
<keyword evidence="5" id="KW-1185">Reference proteome</keyword>